<dbReference type="RefSeq" id="WP_147084487.1">
    <property type="nucleotide sequence ID" value="NZ_VORM01000027.1"/>
</dbReference>
<dbReference type="GO" id="GO:0016887">
    <property type="term" value="F:ATP hydrolysis activity"/>
    <property type="evidence" value="ECO:0007669"/>
    <property type="project" value="InterPro"/>
</dbReference>
<name>A0A5C6ZMZ1_9FLAO</name>
<dbReference type="OrthoDB" id="9795626at2"/>
<dbReference type="SUPFAM" id="SSF52540">
    <property type="entry name" value="P-loop containing nucleoside triphosphate hydrolases"/>
    <property type="match status" value="1"/>
</dbReference>
<dbReference type="AlphaFoldDB" id="A0A5C6ZMZ1"/>
<dbReference type="Gene3D" id="3.40.50.300">
    <property type="entry name" value="P-loop containing nucleotide triphosphate hydrolases"/>
    <property type="match status" value="2"/>
</dbReference>
<accession>A0A5C6ZMZ1</accession>
<keyword evidence="4" id="KW-1185">Reference proteome</keyword>
<proteinExistence type="predicted"/>
<evidence type="ECO:0000259" key="2">
    <source>
        <dbReference type="Pfam" id="PF13476"/>
    </source>
</evidence>
<dbReference type="Proteomes" id="UP000321578">
    <property type="component" value="Unassembled WGS sequence"/>
</dbReference>
<evidence type="ECO:0000313" key="4">
    <source>
        <dbReference type="Proteomes" id="UP000321578"/>
    </source>
</evidence>
<feature type="coiled-coil region" evidence="1">
    <location>
        <begin position="746"/>
        <end position="773"/>
    </location>
</feature>
<evidence type="ECO:0000256" key="1">
    <source>
        <dbReference type="SAM" id="Coils"/>
    </source>
</evidence>
<feature type="coiled-coil region" evidence="1">
    <location>
        <begin position="345"/>
        <end position="372"/>
    </location>
</feature>
<organism evidence="3 4">
    <name type="scientific">Subsaximicrobium wynnwilliamsii</name>
    <dbReference type="NCBI Taxonomy" id="291179"/>
    <lineage>
        <taxon>Bacteria</taxon>
        <taxon>Pseudomonadati</taxon>
        <taxon>Bacteroidota</taxon>
        <taxon>Flavobacteriia</taxon>
        <taxon>Flavobacteriales</taxon>
        <taxon>Flavobacteriaceae</taxon>
        <taxon>Subsaximicrobium</taxon>
    </lineage>
</organism>
<dbReference type="PANTHER" id="PTHR32114">
    <property type="entry name" value="ABC TRANSPORTER ABCH.3"/>
    <property type="match status" value="1"/>
</dbReference>
<evidence type="ECO:0000313" key="3">
    <source>
        <dbReference type="EMBL" id="TXD91025.1"/>
    </source>
</evidence>
<comment type="caution">
    <text evidence="3">The sequence shown here is derived from an EMBL/GenBank/DDBJ whole genome shotgun (WGS) entry which is preliminary data.</text>
</comment>
<protein>
    <submittedName>
        <fullName evidence="3">AAA family ATPase</fullName>
    </submittedName>
</protein>
<dbReference type="EMBL" id="VORO01000001">
    <property type="protein sequence ID" value="TXD91025.1"/>
    <property type="molecule type" value="Genomic_DNA"/>
</dbReference>
<gene>
    <name evidence="3" type="ORF">ESY86_00035</name>
</gene>
<feature type="domain" description="Rad50/SbcC-type AAA" evidence="2">
    <location>
        <begin position="5"/>
        <end position="202"/>
    </location>
</feature>
<sequence length="1010" mass="113374">MKISKISFKNIHSLRGEHEIDFLSGPLAESGLFAITGATGSGKSTLLDVITLALYNQVPRIGAISKSVIDGEGGIMTRNAQDCYAEVEYIVNGKTYRSHWSIERNRNNNLNDRKQEIIDVASGNLIESGKSSVPTKNAELIGLSYDQFVKAMVLSQGQFSKLLQAKRDVRNKLLEDITGAKDYRAIGAAVFQKYKNASEVYKVQDIRLKEIELIPEAIRKDLSEQEATLSKAKISQKKALDVLKVEIDTKKGILKNETILAENELLQKELTIAIAHFKNDEETLKKHSKYVVHAALISDFERNDKEHKQTAEELARQQTNETKVLNDRRSLLAQASNLLGKPVAAQNYSEALEQLRKAVTQLKQEESLATTQAKLHEDQTKKTLVDINKDANRIAFNAEPNVFNTLIHPIEEKIDAFLNTSKINTELDLAEKEALLKSKSDLVNTLKLELTAYHSELKTKTSKQADLRQSEALFKTHESKLKVLEAELKLLETEVDTLTKAEENRKAHQSLEAHRSLLVDGEACPLCGAQEHPFSSNTPIFDLQEAALKSKKELLNTKRDLKASTQANLNNEVKNIRDLNRDIIAINALIQPKYTAIETLCKNLQIEVVQNIEGLEAIESRLVNDSKTTDKLKKAFELRHSLKNLKETTALWIKSADLKTTKQTERKKLYPGEDIDAKVQTLTNNWTATNQNIKNTSELIAKLKKKAQQFAEAGEGFQKQLQALLKNEGIENVGQLKTFILSEAKAEDIRQRKKTLDLKQERLKTEKEGAQKEIGSFKKLTTSKEPVDALQLKFAKIEEEYGSLGERIGSIKTKLEADKKAKEKQEDLLNTLKSLKKEETLWKTMNQLIGDAHGKRFSNFVQDLTLEQLIGYTNMRLKDLSDRYILDIPTADEASKNDSLKVFDSHQGDARRSINTLSGGETFMVSLAMAFALSDLAAKNVKIESIFIDEGFGTLDPETLNQAITILEKMQNEGDKSIGIISHVEALKERISTQIRLEKMGSGYSTIEIV</sequence>
<keyword evidence="1" id="KW-0175">Coiled coil</keyword>
<dbReference type="InterPro" id="IPR038729">
    <property type="entry name" value="Rad50/SbcC_AAA"/>
</dbReference>
<dbReference type="InterPro" id="IPR027417">
    <property type="entry name" value="P-loop_NTPase"/>
</dbReference>
<dbReference type="Pfam" id="PF13558">
    <property type="entry name" value="SbcC_Walker_B"/>
    <property type="match status" value="1"/>
</dbReference>
<reference evidence="3 4" key="1">
    <citation type="submission" date="2019-08" db="EMBL/GenBank/DDBJ databases">
        <title>Genomes of Subsaximicrobium wynnwilliamsii strains.</title>
        <authorList>
            <person name="Bowman J.P."/>
        </authorList>
    </citation>
    <scope>NUCLEOTIDE SEQUENCE [LARGE SCALE GENOMIC DNA]</scope>
    <source>
        <strain evidence="3 4">2-80-2</strain>
    </source>
</reference>
<dbReference type="GO" id="GO:0006302">
    <property type="term" value="P:double-strand break repair"/>
    <property type="evidence" value="ECO:0007669"/>
    <property type="project" value="InterPro"/>
</dbReference>
<feature type="coiled-coil region" evidence="1">
    <location>
        <begin position="467"/>
        <end position="501"/>
    </location>
</feature>
<dbReference type="Pfam" id="PF13476">
    <property type="entry name" value="AAA_23"/>
    <property type="match status" value="1"/>
</dbReference>
<dbReference type="PANTHER" id="PTHR32114:SF2">
    <property type="entry name" value="ABC TRANSPORTER ABCH.3"/>
    <property type="match status" value="1"/>
</dbReference>